<keyword evidence="1" id="KW-1133">Transmembrane helix</keyword>
<name>A0A3N1KWU9_9PROT</name>
<keyword evidence="1" id="KW-0812">Transmembrane</keyword>
<dbReference type="RefSeq" id="WP_123692219.1">
    <property type="nucleotide sequence ID" value="NZ_AP019700.1"/>
</dbReference>
<dbReference type="OrthoDB" id="9808190at2"/>
<dbReference type="InterPro" id="IPR016990">
    <property type="entry name" value="UCP032162_TM"/>
</dbReference>
<organism evidence="2 3">
    <name type="scientific">Stella humosa</name>
    <dbReference type="NCBI Taxonomy" id="94"/>
    <lineage>
        <taxon>Bacteria</taxon>
        <taxon>Pseudomonadati</taxon>
        <taxon>Pseudomonadota</taxon>
        <taxon>Alphaproteobacteria</taxon>
        <taxon>Rhodospirillales</taxon>
        <taxon>Stellaceae</taxon>
        <taxon>Stella</taxon>
    </lineage>
</organism>
<comment type="caution">
    <text evidence="2">The sequence shown here is derived from an EMBL/GenBank/DDBJ whole genome shotgun (WGS) entry which is preliminary data.</text>
</comment>
<dbReference type="Pfam" id="PF10003">
    <property type="entry name" value="DUF2244"/>
    <property type="match status" value="1"/>
</dbReference>
<keyword evidence="1" id="KW-0472">Membrane</keyword>
<gene>
    <name evidence="2" type="ORF">EDC65_3705</name>
</gene>
<dbReference type="PIRSF" id="PIRSF032162">
    <property type="entry name" value="UCP032162_imp"/>
    <property type="match status" value="1"/>
</dbReference>
<keyword evidence="3" id="KW-1185">Reference proteome</keyword>
<evidence type="ECO:0000313" key="3">
    <source>
        <dbReference type="Proteomes" id="UP000278222"/>
    </source>
</evidence>
<dbReference type="EMBL" id="RJKX01000015">
    <property type="protein sequence ID" value="ROP84354.1"/>
    <property type="molecule type" value="Genomic_DNA"/>
</dbReference>
<feature type="transmembrane region" description="Helical" evidence="1">
    <location>
        <begin position="55"/>
        <end position="73"/>
    </location>
</feature>
<feature type="transmembrane region" description="Helical" evidence="1">
    <location>
        <begin position="28"/>
        <end position="49"/>
    </location>
</feature>
<sequence length="164" mass="18258">MAQTATLDPPPLLDLELRPHRSLSPAGFGLLMAVLGGASLASGLMFVMIGAWPVFGFLGLDVLGVYIAFRISYARRRATADRLRLAGDALTVDRLRPRRPVERWTFQPYWLRVVHDEGPPSGRDRLVLTSHGRRVEVGAFLGADERARVARLLTDALRRYRDPA</sequence>
<dbReference type="AlphaFoldDB" id="A0A3N1KWU9"/>
<evidence type="ECO:0000313" key="2">
    <source>
        <dbReference type="EMBL" id="ROP84354.1"/>
    </source>
</evidence>
<evidence type="ECO:0000256" key="1">
    <source>
        <dbReference type="SAM" id="Phobius"/>
    </source>
</evidence>
<reference evidence="2 3" key="1">
    <citation type="submission" date="2018-11" db="EMBL/GenBank/DDBJ databases">
        <title>Genomic Encyclopedia of Type Strains, Phase IV (KMG-IV): sequencing the most valuable type-strain genomes for metagenomic binning, comparative biology and taxonomic classification.</title>
        <authorList>
            <person name="Goeker M."/>
        </authorList>
    </citation>
    <scope>NUCLEOTIDE SEQUENCE [LARGE SCALE GENOMIC DNA]</scope>
    <source>
        <strain evidence="2 3">DSM 5900</strain>
    </source>
</reference>
<dbReference type="InterPro" id="IPR019253">
    <property type="entry name" value="DUF2244_TM"/>
</dbReference>
<dbReference type="Proteomes" id="UP000278222">
    <property type="component" value="Unassembled WGS sequence"/>
</dbReference>
<protein>
    <submittedName>
        <fullName evidence="2">Putative membrane protein</fullName>
    </submittedName>
</protein>
<proteinExistence type="predicted"/>
<accession>A0A3N1KWU9</accession>